<accession>A0A0C3FD55</accession>
<organism evidence="3 4">
    <name type="scientific">Piloderma croceum (strain F 1598)</name>
    <dbReference type="NCBI Taxonomy" id="765440"/>
    <lineage>
        <taxon>Eukaryota</taxon>
        <taxon>Fungi</taxon>
        <taxon>Dikarya</taxon>
        <taxon>Basidiomycota</taxon>
        <taxon>Agaricomycotina</taxon>
        <taxon>Agaricomycetes</taxon>
        <taxon>Agaricomycetidae</taxon>
        <taxon>Atheliales</taxon>
        <taxon>Atheliaceae</taxon>
        <taxon>Piloderma</taxon>
    </lineage>
</organism>
<dbReference type="InterPro" id="IPR016197">
    <property type="entry name" value="Chromo-like_dom_sf"/>
</dbReference>
<evidence type="ECO:0000313" key="4">
    <source>
        <dbReference type="Proteomes" id="UP000054166"/>
    </source>
</evidence>
<evidence type="ECO:0000313" key="3">
    <source>
        <dbReference type="EMBL" id="KIM77644.1"/>
    </source>
</evidence>
<name>A0A0C3FD55_PILCF</name>
<evidence type="ECO:0000259" key="2">
    <source>
        <dbReference type="SMART" id="SM00298"/>
    </source>
</evidence>
<reference evidence="3 4" key="1">
    <citation type="submission" date="2014-04" db="EMBL/GenBank/DDBJ databases">
        <authorList>
            <consortium name="DOE Joint Genome Institute"/>
            <person name="Kuo A."/>
            <person name="Tarkka M."/>
            <person name="Buscot F."/>
            <person name="Kohler A."/>
            <person name="Nagy L.G."/>
            <person name="Floudas D."/>
            <person name="Copeland A."/>
            <person name="Barry K.W."/>
            <person name="Cichocki N."/>
            <person name="Veneault-Fourrey C."/>
            <person name="LaButti K."/>
            <person name="Lindquist E.A."/>
            <person name="Lipzen A."/>
            <person name="Lundell T."/>
            <person name="Morin E."/>
            <person name="Murat C."/>
            <person name="Sun H."/>
            <person name="Tunlid A."/>
            <person name="Henrissat B."/>
            <person name="Grigoriev I.V."/>
            <person name="Hibbett D.S."/>
            <person name="Martin F."/>
            <person name="Nordberg H.P."/>
            <person name="Cantor M.N."/>
            <person name="Hua S.X."/>
        </authorList>
    </citation>
    <scope>NUCLEOTIDE SEQUENCE [LARGE SCALE GENOMIC DNA]</scope>
    <source>
        <strain evidence="3 4">F 1598</strain>
    </source>
</reference>
<reference evidence="4" key="2">
    <citation type="submission" date="2015-01" db="EMBL/GenBank/DDBJ databases">
        <title>Evolutionary Origins and Diversification of the Mycorrhizal Mutualists.</title>
        <authorList>
            <consortium name="DOE Joint Genome Institute"/>
            <consortium name="Mycorrhizal Genomics Consortium"/>
            <person name="Kohler A."/>
            <person name="Kuo A."/>
            <person name="Nagy L.G."/>
            <person name="Floudas D."/>
            <person name="Copeland A."/>
            <person name="Barry K.W."/>
            <person name="Cichocki N."/>
            <person name="Veneault-Fourrey C."/>
            <person name="LaButti K."/>
            <person name="Lindquist E.A."/>
            <person name="Lipzen A."/>
            <person name="Lundell T."/>
            <person name="Morin E."/>
            <person name="Murat C."/>
            <person name="Riley R."/>
            <person name="Ohm R."/>
            <person name="Sun H."/>
            <person name="Tunlid A."/>
            <person name="Henrissat B."/>
            <person name="Grigoriev I.V."/>
            <person name="Hibbett D.S."/>
            <person name="Martin F."/>
        </authorList>
    </citation>
    <scope>NUCLEOTIDE SEQUENCE [LARGE SCALE GENOMIC DNA]</scope>
    <source>
        <strain evidence="4">F 1598</strain>
    </source>
</reference>
<dbReference type="GO" id="GO:0006338">
    <property type="term" value="P:chromatin remodeling"/>
    <property type="evidence" value="ECO:0007669"/>
    <property type="project" value="UniProtKB-ARBA"/>
</dbReference>
<dbReference type="Proteomes" id="UP000054166">
    <property type="component" value="Unassembled WGS sequence"/>
</dbReference>
<sequence length="327" mass="37237">MPDDDEWLVDEIVNHRYNGKSIKFNVQWTAGDHTWEPYGHVKDLEALDHYYALMGISKWQHLGHRKDNPGEDPWLDPQDIPHQRGMRNRGGKHQYEFPVHSEQSHAVAAAACAEKSLGQSLNPPRSSFPASCSSFPASNTNMLERGTYQLLIAPPAHTFMDVNAHTSTEGESRLEEEIVHLCEENERLLSRLRLTKFDRQQHDQKMGFLEEQLENRISKPLRRDDSKSSLYYHPYPRPDRYGYSRDSSPGPDRPKRVHKSTTGHKPVAPPPPRIEQSLDTTMMDVSRQSMVPPPPIPLSMTPSSSAAGTLSAPVPTFEKDPYQWDEA</sequence>
<feature type="compositionally biased region" description="Basic and acidic residues" evidence="1">
    <location>
        <begin position="317"/>
        <end position="327"/>
    </location>
</feature>
<dbReference type="HOGENOM" id="CLU_850244_0_0_1"/>
<dbReference type="STRING" id="765440.A0A0C3FD55"/>
<dbReference type="InterPro" id="IPR000953">
    <property type="entry name" value="Chromo/chromo_shadow_dom"/>
</dbReference>
<gene>
    <name evidence="3" type="ORF">PILCRDRAFT_11900</name>
</gene>
<dbReference type="InParanoid" id="A0A0C3FD55"/>
<feature type="region of interest" description="Disordered" evidence="1">
    <location>
        <begin position="219"/>
        <end position="327"/>
    </location>
</feature>
<dbReference type="SMART" id="SM00298">
    <property type="entry name" value="CHROMO"/>
    <property type="match status" value="1"/>
</dbReference>
<proteinExistence type="predicted"/>
<protein>
    <recommendedName>
        <fullName evidence="2">Chromo domain-containing protein</fullName>
    </recommendedName>
</protein>
<dbReference type="AlphaFoldDB" id="A0A0C3FD55"/>
<keyword evidence="4" id="KW-1185">Reference proteome</keyword>
<evidence type="ECO:0000256" key="1">
    <source>
        <dbReference type="SAM" id="MobiDB-lite"/>
    </source>
</evidence>
<dbReference type="OrthoDB" id="3158924at2759"/>
<dbReference type="EMBL" id="KN833023">
    <property type="protein sequence ID" value="KIM77644.1"/>
    <property type="molecule type" value="Genomic_DNA"/>
</dbReference>
<dbReference type="Gene3D" id="2.40.50.40">
    <property type="match status" value="1"/>
</dbReference>
<feature type="domain" description="Chromo" evidence="2">
    <location>
        <begin position="6"/>
        <end position="55"/>
    </location>
</feature>
<dbReference type="SUPFAM" id="SSF54160">
    <property type="entry name" value="Chromo domain-like"/>
    <property type="match status" value="1"/>
</dbReference>